<proteinExistence type="inferred from homology"/>
<dbReference type="Gene3D" id="3.55.50.30">
    <property type="match status" value="1"/>
</dbReference>
<keyword evidence="12 13" id="KW-0998">Cell outer membrane</keyword>
<dbReference type="PANTHER" id="PTHR30069">
    <property type="entry name" value="TONB-DEPENDENT OUTER MEMBRANE RECEPTOR"/>
    <property type="match status" value="1"/>
</dbReference>
<dbReference type="InterPro" id="IPR012910">
    <property type="entry name" value="Plug_dom"/>
</dbReference>
<evidence type="ECO:0000256" key="15">
    <source>
        <dbReference type="SAM" id="MobiDB-lite"/>
    </source>
</evidence>
<dbReference type="InterPro" id="IPR000531">
    <property type="entry name" value="Beta-barrel_TonB"/>
</dbReference>
<evidence type="ECO:0000256" key="7">
    <source>
        <dbReference type="ARBA" id="ARBA00022729"/>
    </source>
</evidence>
<evidence type="ECO:0000256" key="11">
    <source>
        <dbReference type="ARBA" id="ARBA00023170"/>
    </source>
</evidence>
<evidence type="ECO:0000256" key="5">
    <source>
        <dbReference type="ARBA" id="ARBA00022496"/>
    </source>
</evidence>
<keyword evidence="9 14" id="KW-0798">TonB box</keyword>
<evidence type="ECO:0000256" key="6">
    <source>
        <dbReference type="ARBA" id="ARBA00022692"/>
    </source>
</evidence>
<dbReference type="InterPro" id="IPR036942">
    <property type="entry name" value="Beta-barrel_TonB_sf"/>
</dbReference>
<evidence type="ECO:0000256" key="14">
    <source>
        <dbReference type="RuleBase" id="RU003357"/>
    </source>
</evidence>
<keyword evidence="3 13" id="KW-0813">Transport</keyword>
<keyword evidence="11 17" id="KW-0675">Receptor</keyword>
<evidence type="ECO:0000256" key="13">
    <source>
        <dbReference type="PROSITE-ProRule" id="PRU01360"/>
    </source>
</evidence>
<dbReference type="SUPFAM" id="SSF56935">
    <property type="entry name" value="Porins"/>
    <property type="match status" value="1"/>
</dbReference>
<evidence type="ECO:0000256" key="4">
    <source>
        <dbReference type="ARBA" id="ARBA00022452"/>
    </source>
</evidence>
<feature type="domain" description="Secretin/TonB short N-terminal" evidence="16">
    <location>
        <begin position="66"/>
        <end position="117"/>
    </location>
</feature>
<dbReference type="RefSeq" id="WP_133772168.1">
    <property type="nucleotide sequence ID" value="NZ_SNZR01000014.1"/>
</dbReference>
<evidence type="ECO:0000256" key="1">
    <source>
        <dbReference type="ARBA" id="ARBA00004571"/>
    </source>
</evidence>
<sequence length="1144" mass="122641">MALRLNGSDLAGIGRRALVAALLATTALAGGMAGAGDAYAQAQTTFDVPAGSLNRALAAFGRQSGTQLSYDASLASGKSSAGFRGQGTRQEAIARILQGSGLSHSFTDARSVLITGPAPAARGGAAANGSILLDTIEVSGRSGVSNADTPYETPGSVSFISREEIDRLPPTSPGDILINAPGVLNGGNRVGNSISPNIRGLQGMGRVNTTVDGALNATTSYRGYAGNRDETYIDPDLIGGVDIIKGPSAGVGTGAIGGNIAMRTLAAGDIVKADQNWGIRIKGDLGTNTRSPVFDTTTTLSNPLTRPKDRPPSFNGDSFSGSIAAATMQEHVEGIFAISRRKQGNYFAGSMDAERGFVYPIGSGLNPGRNAVIRPGEEVYNTSQDTTSILAKGKLKWDNGQSFELGYMRYFSSAGEEDEALINNPSYSFGQRKLSKTTLDTYTAKYRYEPSDNPLVNLRVNLWLTDLEHRRGEAYPVGFRNHNVVTLGGDVTNTARFDTALGPLTLDSGAEFRRERAEAPQRIEGLIQNSRGPNGNRLLSAGFGRLTFEPVNWLKLSAGARFDHYHAEGEGIASIFPDRSGSRLSPNFGAVITPFEGFQLFAEYKEGYRPPSLRELYWEMFSLQVNPNLKGEVSKGWEFGFNVLRDNVLTDGDKLRFKATYFQNKYDNYIIVDDVPGTMNNPRQQFTNIDRANYDGFELSGSYDTGTFFAQGNFTKYIKAEYCKRESGCTMPRLDEVLGNVTPPTYVPPEWSGSVTGGVRLFDQALTLGGRVYFASTRIGSKWPPAASRTPGLIGLNYTWPQFAVFDLFGSYKLGEDTVLDFSIQNLTDKYYYDPLATTGMPSPGRTARIGLTHRFGGNSLPAFPALPRLGNASAGAPGEDWTGLYAGFHLGHARAEMSGSVTTASGGPAPTSEAPGFVKNGTIGGAQIGFNYQFDNRVLVGIESDFTFLGKKGDATRTMATETASLAASGAIEADTQYKLDWMTTLRGRVGYSFGRFMVYGTGGAAFLQASGRRQQYRATQLTASPTSTAYSFTDTDTKTDLGWTAGAGFEYAITSNWSLRGEYAYAGFDNGALSFDQARGGVKQPITTWTSCRRGSPNPPCPAGYTGTLVNTVPGSVNEVSGREASTNIGLHMLKVGLNYRF</sequence>
<keyword evidence="6 13" id="KW-0812">Transmembrane</keyword>
<comment type="similarity">
    <text evidence="2 13 14">Belongs to the TonB-dependent receptor family.</text>
</comment>
<comment type="caution">
    <text evidence="17">The sequence shown here is derived from an EMBL/GenBank/DDBJ whole genome shotgun (WGS) entry which is preliminary data.</text>
</comment>
<evidence type="ECO:0000259" key="16">
    <source>
        <dbReference type="SMART" id="SM00965"/>
    </source>
</evidence>
<dbReference type="Gene3D" id="2.40.170.20">
    <property type="entry name" value="TonB-dependent receptor, beta-barrel domain"/>
    <property type="match status" value="1"/>
</dbReference>
<protein>
    <submittedName>
        <fullName evidence="17">Hemoglobin/transferrin/lactoferrin receptor protein</fullName>
    </submittedName>
</protein>
<name>A0A4R7BU35_9HYPH</name>
<dbReference type="OrthoDB" id="9796221at2"/>
<evidence type="ECO:0000256" key="9">
    <source>
        <dbReference type="ARBA" id="ARBA00023077"/>
    </source>
</evidence>
<evidence type="ECO:0000256" key="12">
    <source>
        <dbReference type="ARBA" id="ARBA00023237"/>
    </source>
</evidence>
<dbReference type="InterPro" id="IPR011250">
    <property type="entry name" value="OMP/PagP_B-barrel"/>
</dbReference>
<dbReference type="Pfam" id="PF07715">
    <property type="entry name" value="Plug"/>
    <property type="match status" value="1"/>
</dbReference>
<organism evidence="17 18">
    <name type="scientific">Enterovirga rhinocerotis</name>
    <dbReference type="NCBI Taxonomy" id="1339210"/>
    <lineage>
        <taxon>Bacteria</taxon>
        <taxon>Pseudomonadati</taxon>
        <taxon>Pseudomonadota</taxon>
        <taxon>Alphaproteobacteria</taxon>
        <taxon>Hyphomicrobiales</taxon>
        <taxon>Methylobacteriaceae</taxon>
        <taxon>Enterovirga</taxon>
    </lineage>
</organism>
<dbReference type="AlphaFoldDB" id="A0A4R7BU35"/>
<keyword evidence="10 13" id="KW-0472">Membrane</keyword>
<dbReference type="Pfam" id="PF00593">
    <property type="entry name" value="TonB_dep_Rec_b-barrel"/>
    <property type="match status" value="1"/>
</dbReference>
<dbReference type="SMART" id="SM00965">
    <property type="entry name" value="STN"/>
    <property type="match status" value="1"/>
</dbReference>
<dbReference type="InterPro" id="IPR037066">
    <property type="entry name" value="Plug_dom_sf"/>
</dbReference>
<dbReference type="PROSITE" id="PS52016">
    <property type="entry name" value="TONB_DEPENDENT_REC_3"/>
    <property type="match status" value="1"/>
</dbReference>
<keyword evidence="18" id="KW-1185">Reference proteome</keyword>
<dbReference type="InterPro" id="IPR039426">
    <property type="entry name" value="TonB-dep_rcpt-like"/>
</dbReference>
<keyword evidence="7" id="KW-0732">Signal</keyword>
<dbReference type="CDD" id="cd01347">
    <property type="entry name" value="ligand_gated_channel"/>
    <property type="match status" value="1"/>
</dbReference>
<evidence type="ECO:0000313" key="17">
    <source>
        <dbReference type="EMBL" id="TDR88893.1"/>
    </source>
</evidence>
<dbReference type="SUPFAM" id="SSF56925">
    <property type="entry name" value="OMPA-like"/>
    <property type="match status" value="1"/>
</dbReference>
<keyword evidence="5" id="KW-0406">Ion transport</keyword>
<dbReference type="PANTHER" id="PTHR30069:SF41">
    <property type="entry name" value="HEME_HEMOPEXIN UTILIZATION PROTEIN C"/>
    <property type="match status" value="1"/>
</dbReference>
<evidence type="ECO:0000313" key="18">
    <source>
        <dbReference type="Proteomes" id="UP000295122"/>
    </source>
</evidence>
<dbReference type="Pfam" id="PF13505">
    <property type="entry name" value="OMP_b-brl"/>
    <property type="match status" value="1"/>
</dbReference>
<evidence type="ECO:0000256" key="2">
    <source>
        <dbReference type="ARBA" id="ARBA00009810"/>
    </source>
</evidence>
<evidence type="ECO:0000256" key="3">
    <source>
        <dbReference type="ARBA" id="ARBA00022448"/>
    </source>
</evidence>
<evidence type="ECO:0000256" key="8">
    <source>
        <dbReference type="ARBA" id="ARBA00023004"/>
    </source>
</evidence>
<dbReference type="GO" id="GO:0044718">
    <property type="term" value="P:siderophore transmembrane transport"/>
    <property type="evidence" value="ECO:0007669"/>
    <property type="project" value="TreeGrafter"/>
</dbReference>
<dbReference type="EMBL" id="SNZR01000014">
    <property type="protein sequence ID" value="TDR88893.1"/>
    <property type="molecule type" value="Genomic_DNA"/>
</dbReference>
<dbReference type="Proteomes" id="UP000295122">
    <property type="component" value="Unassembled WGS sequence"/>
</dbReference>
<keyword evidence="8" id="KW-0408">Iron</keyword>
<feature type="compositionally biased region" description="Polar residues" evidence="15">
    <location>
        <begin position="290"/>
        <end position="304"/>
    </location>
</feature>
<gene>
    <name evidence="17" type="ORF">EV668_3376</name>
</gene>
<comment type="subcellular location">
    <subcellularLocation>
        <location evidence="1 13">Cell outer membrane</location>
        <topology evidence="1 13">Multi-pass membrane protein</topology>
    </subcellularLocation>
</comment>
<accession>A0A4R7BU35</accession>
<reference evidence="17 18" key="1">
    <citation type="submission" date="2019-03" db="EMBL/GenBank/DDBJ databases">
        <title>Genomic Encyclopedia of Type Strains, Phase IV (KMG-IV): sequencing the most valuable type-strain genomes for metagenomic binning, comparative biology and taxonomic classification.</title>
        <authorList>
            <person name="Goeker M."/>
        </authorList>
    </citation>
    <scope>NUCLEOTIDE SEQUENCE [LARGE SCALE GENOMIC DNA]</scope>
    <source>
        <strain evidence="17 18">DSM 25903</strain>
    </source>
</reference>
<dbReference type="InterPro" id="IPR027385">
    <property type="entry name" value="Beta-barrel_OMP"/>
</dbReference>
<dbReference type="Gene3D" id="2.170.130.10">
    <property type="entry name" value="TonB-dependent receptor, plug domain"/>
    <property type="match status" value="1"/>
</dbReference>
<keyword evidence="4 13" id="KW-1134">Transmembrane beta strand</keyword>
<dbReference type="GO" id="GO:0009279">
    <property type="term" value="C:cell outer membrane"/>
    <property type="evidence" value="ECO:0007669"/>
    <property type="project" value="UniProtKB-SubCell"/>
</dbReference>
<keyword evidence="5" id="KW-0410">Iron transport</keyword>
<evidence type="ECO:0000256" key="10">
    <source>
        <dbReference type="ARBA" id="ARBA00023136"/>
    </source>
</evidence>
<dbReference type="Gene3D" id="2.40.160.20">
    <property type="match status" value="1"/>
</dbReference>
<dbReference type="InterPro" id="IPR011662">
    <property type="entry name" value="Secretin/TonB_short_N"/>
</dbReference>
<feature type="region of interest" description="Disordered" evidence="15">
    <location>
        <begin position="290"/>
        <end position="317"/>
    </location>
</feature>
<dbReference type="GO" id="GO:0015344">
    <property type="term" value="F:siderophore uptake transmembrane transporter activity"/>
    <property type="evidence" value="ECO:0007669"/>
    <property type="project" value="TreeGrafter"/>
</dbReference>